<keyword evidence="1" id="KW-1133">Transmembrane helix</keyword>
<accession>A0A1I7UNH1</accession>
<evidence type="ECO:0000256" key="1">
    <source>
        <dbReference type="SAM" id="Phobius"/>
    </source>
</evidence>
<organism evidence="2 3">
    <name type="scientific">Caenorhabditis tropicalis</name>
    <dbReference type="NCBI Taxonomy" id="1561998"/>
    <lineage>
        <taxon>Eukaryota</taxon>
        <taxon>Metazoa</taxon>
        <taxon>Ecdysozoa</taxon>
        <taxon>Nematoda</taxon>
        <taxon>Chromadorea</taxon>
        <taxon>Rhabditida</taxon>
        <taxon>Rhabditina</taxon>
        <taxon>Rhabditomorpha</taxon>
        <taxon>Rhabditoidea</taxon>
        <taxon>Rhabditidae</taxon>
        <taxon>Peloderinae</taxon>
        <taxon>Caenorhabditis</taxon>
    </lineage>
</organism>
<evidence type="ECO:0000313" key="3">
    <source>
        <dbReference type="WBParaSite" id="Csp11.Scaffold630.g17744.t1"/>
    </source>
</evidence>
<protein>
    <submittedName>
        <fullName evidence="3">Col_cuticle_N domain-containing protein</fullName>
    </submittedName>
</protein>
<sequence length="92" mass="10704">MKVSEFNQGTSYNGILPTRPDMSEDKVLIRKLKMYSILFFVLFILFLITTIIVSVILGINIKNEQMLEEELETCVKLRDSFFFKSHDPPISK</sequence>
<dbReference type="WBParaSite" id="Csp11.Scaffold630.g17744.t1">
    <property type="protein sequence ID" value="Csp11.Scaffold630.g17744.t1"/>
    <property type="gene ID" value="Csp11.Scaffold630.g17744"/>
</dbReference>
<keyword evidence="2" id="KW-1185">Reference proteome</keyword>
<dbReference type="AlphaFoldDB" id="A0A1I7UNH1"/>
<name>A0A1I7UNH1_9PELO</name>
<proteinExistence type="predicted"/>
<keyword evidence="1" id="KW-0472">Membrane</keyword>
<keyword evidence="1" id="KW-0812">Transmembrane</keyword>
<reference evidence="3" key="1">
    <citation type="submission" date="2016-11" db="UniProtKB">
        <authorList>
            <consortium name="WormBaseParasite"/>
        </authorList>
    </citation>
    <scope>IDENTIFICATION</scope>
</reference>
<feature type="transmembrane region" description="Helical" evidence="1">
    <location>
        <begin position="34"/>
        <end position="59"/>
    </location>
</feature>
<dbReference type="Proteomes" id="UP000095282">
    <property type="component" value="Unplaced"/>
</dbReference>
<evidence type="ECO:0000313" key="2">
    <source>
        <dbReference type="Proteomes" id="UP000095282"/>
    </source>
</evidence>
<dbReference type="eggNOG" id="ENOG502TI9Z">
    <property type="taxonomic scope" value="Eukaryota"/>
</dbReference>